<gene>
    <name evidence="1" type="ORF">FVEG_16109</name>
</gene>
<proteinExistence type="predicted"/>
<protein>
    <submittedName>
        <fullName evidence="1">Uncharacterized protein</fullName>
    </submittedName>
</protein>
<dbReference type="EMBL" id="CM000585">
    <property type="protein sequence ID" value="EWG47320.1"/>
    <property type="molecule type" value="Genomic_DNA"/>
</dbReference>
<evidence type="ECO:0000313" key="2">
    <source>
        <dbReference type="Proteomes" id="UP000009096"/>
    </source>
</evidence>
<sequence>MEGKAPRGCALYQTSKFLGPAFSVVSRSGFQVLKRQSWIIDDIHHVSPRDVLYLPICAYCKLDPSGTNSTARSIPIPFGDPAIGDVMTPRTRLVINDLPNSREHPACTRVGQMPQGPVPGKIIVCHVLNSFASSRAVNAGLNYRT</sequence>
<dbReference type="GeneID" id="30072985"/>
<dbReference type="AlphaFoldDB" id="W7MIB9"/>
<dbReference type="EMBL" id="DS022250">
    <property type="protein sequence ID" value="EWG47320.1"/>
    <property type="molecule type" value="Genomic_DNA"/>
</dbReference>
<dbReference type="RefSeq" id="XP_018753511.1">
    <property type="nucleotide sequence ID" value="XM_018905350.1"/>
</dbReference>
<evidence type="ECO:0000313" key="1">
    <source>
        <dbReference type="EMBL" id="EWG47320.1"/>
    </source>
</evidence>
<organism evidence="1 2">
    <name type="scientific">Gibberella moniliformis (strain M3125 / FGSC 7600)</name>
    <name type="common">Maize ear and stalk rot fungus</name>
    <name type="synonym">Fusarium verticillioides</name>
    <dbReference type="NCBI Taxonomy" id="334819"/>
    <lineage>
        <taxon>Eukaryota</taxon>
        <taxon>Fungi</taxon>
        <taxon>Dikarya</taxon>
        <taxon>Ascomycota</taxon>
        <taxon>Pezizomycotina</taxon>
        <taxon>Sordariomycetes</taxon>
        <taxon>Hypocreomycetidae</taxon>
        <taxon>Hypocreales</taxon>
        <taxon>Nectriaceae</taxon>
        <taxon>Fusarium</taxon>
        <taxon>Fusarium fujikuroi species complex</taxon>
    </lineage>
</organism>
<keyword evidence="2" id="KW-1185">Reference proteome</keyword>
<accession>W7MIB9</accession>
<dbReference type="KEGG" id="fvr:FVEG_16109"/>
<dbReference type="VEuPathDB" id="FungiDB:FVEG_16109"/>
<reference evidence="1 2" key="1">
    <citation type="journal article" date="2010" name="Nature">
        <title>Comparative genomics reveals mobile pathogenicity chromosomes in Fusarium.</title>
        <authorList>
            <person name="Ma L.J."/>
            <person name="van der Does H.C."/>
            <person name="Borkovich K.A."/>
            <person name="Coleman J.J."/>
            <person name="Daboussi M.J."/>
            <person name="Di Pietro A."/>
            <person name="Dufresne M."/>
            <person name="Freitag M."/>
            <person name="Grabherr M."/>
            <person name="Henrissat B."/>
            <person name="Houterman P.M."/>
            <person name="Kang S."/>
            <person name="Shim W.B."/>
            <person name="Woloshuk C."/>
            <person name="Xie X."/>
            <person name="Xu J.R."/>
            <person name="Antoniw J."/>
            <person name="Baker S.E."/>
            <person name="Bluhm B.H."/>
            <person name="Breakspear A."/>
            <person name="Brown D.W."/>
            <person name="Butchko R.A."/>
            <person name="Chapman S."/>
            <person name="Coulson R."/>
            <person name="Coutinho P.M."/>
            <person name="Danchin E.G."/>
            <person name="Diener A."/>
            <person name="Gale L.R."/>
            <person name="Gardiner D.M."/>
            <person name="Goff S."/>
            <person name="Hammond-Kosack K.E."/>
            <person name="Hilburn K."/>
            <person name="Hua-Van A."/>
            <person name="Jonkers W."/>
            <person name="Kazan K."/>
            <person name="Kodira C.D."/>
            <person name="Koehrsen M."/>
            <person name="Kumar L."/>
            <person name="Lee Y.H."/>
            <person name="Li L."/>
            <person name="Manners J.M."/>
            <person name="Miranda-Saavedra D."/>
            <person name="Mukherjee M."/>
            <person name="Park G."/>
            <person name="Park J."/>
            <person name="Park S.Y."/>
            <person name="Proctor R.H."/>
            <person name="Regev A."/>
            <person name="Ruiz-Roldan M.C."/>
            <person name="Sain D."/>
            <person name="Sakthikumar S."/>
            <person name="Sykes S."/>
            <person name="Schwartz D.C."/>
            <person name="Turgeon B.G."/>
            <person name="Wapinski I."/>
            <person name="Yoder O."/>
            <person name="Young S."/>
            <person name="Zeng Q."/>
            <person name="Zhou S."/>
            <person name="Galagan J."/>
            <person name="Cuomo C.A."/>
            <person name="Kistler H.C."/>
            <person name="Rep M."/>
        </authorList>
    </citation>
    <scope>NUCLEOTIDE SEQUENCE [LARGE SCALE GENOMIC DNA]</scope>
    <source>
        <strain evidence="2">M3125 / FGSC 7600</strain>
    </source>
</reference>
<dbReference type="Proteomes" id="UP000009096">
    <property type="component" value="Chromosome 8"/>
</dbReference>
<name>W7MIB9_GIBM7</name>